<accession>A0ABT7ARY9</accession>
<dbReference type="RefSeq" id="WP_283753420.1">
    <property type="nucleotide sequence ID" value="NZ_JAQOSP010000064.1"/>
</dbReference>
<dbReference type="Pfam" id="PF00571">
    <property type="entry name" value="CBS"/>
    <property type="match status" value="2"/>
</dbReference>
<reference evidence="4 5" key="1">
    <citation type="submission" date="2023-01" db="EMBL/GenBank/DDBJ databases">
        <title>Novel diversity within Roseofilum (Cyanobacteria; Desertifilaceae) from marine benthic mats with descriptions of four novel species.</title>
        <authorList>
            <person name="Wang Y."/>
            <person name="Berthold D.E."/>
            <person name="Hu J."/>
            <person name="Lefler F.W."/>
            <person name="Laughinghouse H.D. IV."/>
        </authorList>
    </citation>
    <scope>NUCLEOTIDE SEQUENCE [LARGE SCALE GENOMIC DNA]</scope>
    <source>
        <strain evidence="4 5">BLCC-M154</strain>
    </source>
</reference>
<dbReference type="SUPFAM" id="SSF54631">
    <property type="entry name" value="CBS-domain pair"/>
    <property type="match status" value="1"/>
</dbReference>
<dbReference type="EMBL" id="JAQOSP010000064">
    <property type="protein sequence ID" value="MDJ1169663.1"/>
    <property type="molecule type" value="Genomic_DNA"/>
</dbReference>
<protein>
    <submittedName>
        <fullName evidence="4">CBS domain-containing protein</fullName>
    </submittedName>
</protein>
<proteinExistence type="predicted"/>
<feature type="domain" description="CBS" evidence="3">
    <location>
        <begin position="75"/>
        <end position="132"/>
    </location>
</feature>
<comment type="caution">
    <text evidence="4">The sequence shown here is derived from an EMBL/GenBank/DDBJ whole genome shotgun (WGS) entry which is preliminary data.</text>
</comment>
<evidence type="ECO:0000256" key="1">
    <source>
        <dbReference type="ARBA" id="ARBA00023122"/>
    </source>
</evidence>
<evidence type="ECO:0000256" key="2">
    <source>
        <dbReference type="PROSITE-ProRule" id="PRU00703"/>
    </source>
</evidence>
<dbReference type="SMART" id="SM00116">
    <property type="entry name" value="CBS"/>
    <property type="match status" value="2"/>
</dbReference>
<keyword evidence="5" id="KW-1185">Reference proteome</keyword>
<dbReference type="InterPro" id="IPR000644">
    <property type="entry name" value="CBS_dom"/>
</dbReference>
<gene>
    <name evidence="4" type="ORF">PMG71_09515</name>
</gene>
<dbReference type="PROSITE" id="PS51371">
    <property type="entry name" value="CBS"/>
    <property type="match status" value="2"/>
</dbReference>
<dbReference type="InterPro" id="IPR003823">
    <property type="entry name" value="CP12_dom"/>
</dbReference>
<dbReference type="PANTHER" id="PTHR43080:SF2">
    <property type="entry name" value="CBS DOMAIN-CONTAINING PROTEIN"/>
    <property type="match status" value="1"/>
</dbReference>
<feature type="domain" description="CBS" evidence="3">
    <location>
        <begin position="8"/>
        <end position="66"/>
    </location>
</feature>
<dbReference type="SMART" id="SM01093">
    <property type="entry name" value="CP12"/>
    <property type="match status" value="1"/>
</dbReference>
<dbReference type="PANTHER" id="PTHR43080">
    <property type="entry name" value="CBS DOMAIN-CONTAINING PROTEIN CBSX3, MITOCHONDRIAL"/>
    <property type="match status" value="1"/>
</dbReference>
<dbReference type="CDD" id="cd04630">
    <property type="entry name" value="CBS_pair_bac"/>
    <property type="match status" value="1"/>
</dbReference>
<organism evidence="4 5">
    <name type="scientific">Roseofilum acuticapitatum BLCC-M154</name>
    <dbReference type="NCBI Taxonomy" id="3022444"/>
    <lineage>
        <taxon>Bacteria</taxon>
        <taxon>Bacillati</taxon>
        <taxon>Cyanobacteriota</taxon>
        <taxon>Cyanophyceae</taxon>
        <taxon>Desertifilales</taxon>
        <taxon>Desertifilaceae</taxon>
        <taxon>Roseofilum</taxon>
        <taxon>Roseofilum acuticapitatum</taxon>
    </lineage>
</organism>
<sequence length="204" mass="22900">MLKASDIMTTEVVMIGGLATVAEAVKLMREKKIRSLIVKRRHDQDSYGILTESDVVYKVTAYGTDPKTVRVYEIMTKPCVAINPNLGVEYVARLFANLGLHRAPVISGEVLGIISITDILNRGDFLEKPKALTLQEEIEKAIKEARQVCQEKGPNSRECAVAWDIVEELEAEAAHQQAKKIPKTKFEEYCEEFPDALEARMYDT</sequence>
<keyword evidence="1 2" id="KW-0129">CBS domain</keyword>
<dbReference type="Proteomes" id="UP001235303">
    <property type="component" value="Unassembled WGS sequence"/>
</dbReference>
<dbReference type="InterPro" id="IPR046342">
    <property type="entry name" value="CBS_dom_sf"/>
</dbReference>
<name>A0ABT7ARY9_9CYAN</name>
<dbReference type="InterPro" id="IPR051257">
    <property type="entry name" value="Diverse_CBS-Domain"/>
</dbReference>
<dbReference type="Pfam" id="PF02672">
    <property type="entry name" value="CP12"/>
    <property type="match status" value="1"/>
</dbReference>
<evidence type="ECO:0000313" key="5">
    <source>
        <dbReference type="Proteomes" id="UP001235303"/>
    </source>
</evidence>
<evidence type="ECO:0000259" key="3">
    <source>
        <dbReference type="PROSITE" id="PS51371"/>
    </source>
</evidence>
<evidence type="ECO:0000313" key="4">
    <source>
        <dbReference type="EMBL" id="MDJ1169663.1"/>
    </source>
</evidence>
<dbReference type="Gene3D" id="3.10.580.10">
    <property type="entry name" value="CBS-domain"/>
    <property type="match status" value="1"/>
</dbReference>